<gene>
    <name evidence="5" type="ORF">FHX78_114869</name>
</gene>
<evidence type="ECO:0000256" key="4">
    <source>
        <dbReference type="SAM" id="MobiDB-lite"/>
    </source>
</evidence>
<reference evidence="5 6" key="1">
    <citation type="submission" date="2019-06" db="EMBL/GenBank/DDBJ databases">
        <title>Sequencing the genomes of 1000 actinobacteria strains.</title>
        <authorList>
            <person name="Klenk H.-P."/>
        </authorList>
    </citation>
    <scope>NUCLEOTIDE SEQUENCE [LARGE SCALE GENOMIC DNA]</scope>
    <source>
        <strain evidence="5 6">DSM 41695</strain>
    </source>
</reference>
<feature type="region of interest" description="Disordered" evidence="4">
    <location>
        <begin position="84"/>
        <end position="107"/>
    </location>
</feature>
<name>A0A561TL69_9ACTN</name>
<evidence type="ECO:0000256" key="1">
    <source>
        <dbReference type="ARBA" id="ARBA00022603"/>
    </source>
</evidence>
<feature type="compositionally biased region" description="Low complexity" evidence="4">
    <location>
        <begin position="220"/>
        <end position="230"/>
    </location>
</feature>
<evidence type="ECO:0000313" key="5">
    <source>
        <dbReference type="EMBL" id="TWF87851.1"/>
    </source>
</evidence>
<feature type="compositionally biased region" description="Basic residues" evidence="4">
    <location>
        <begin position="191"/>
        <end position="205"/>
    </location>
</feature>
<dbReference type="Gene3D" id="3.40.50.150">
    <property type="entry name" value="Vaccinia Virus protein VP39"/>
    <property type="match status" value="1"/>
</dbReference>
<feature type="compositionally biased region" description="Basic residues" evidence="4">
    <location>
        <begin position="236"/>
        <end position="248"/>
    </location>
</feature>
<organism evidence="5 6">
    <name type="scientific">Streptomyces capillispiralis</name>
    <dbReference type="NCBI Taxonomy" id="68182"/>
    <lineage>
        <taxon>Bacteria</taxon>
        <taxon>Bacillati</taxon>
        <taxon>Actinomycetota</taxon>
        <taxon>Actinomycetes</taxon>
        <taxon>Kitasatosporales</taxon>
        <taxon>Streptomycetaceae</taxon>
        <taxon>Streptomyces</taxon>
    </lineage>
</organism>
<feature type="region of interest" description="Disordered" evidence="4">
    <location>
        <begin position="175"/>
        <end position="256"/>
    </location>
</feature>
<dbReference type="GO" id="GO:0008168">
    <property type="term" value="F:methyltransferase activity"/>
    <property type="evidence" value="ECO:0007669"/>
    <property type="project" value="UniProtKB-KW"/>
</dbReference>
<dbReference type="AlphaFoldDB" id="A0A561TL69"/>
<dbReference type="Proteomes" id="UP000316603">
    <property type="component" value="Unassembled WGS sequence"/>
</dbReference>
<keyword evidence="2" id="KW-0808">Transferase</keyword>
<accession>A0A561TL69</accession>
<dbReference type="GO" id="GO:0032259">
    <property type="term" value="P:methylation"/>
    <property type="evidence" value="ECO:0007669"/>
    <property type="project" value="UniProtKB-KW"/>
</dbReference>
<dbReference type="SUPFAM" id="SSF53335">
    <property type="entry name" value="S-adenosyl-L-methionine-dependent methyltransferases"/>
    <property type="match status" value="1"/>
</dbReference>
<dbReference type="InterPro" id="IPR001525">
    <property type="entry name" value="C5_MeTfrase"/>
</dbReference>
<dbReference type="Pfam" id="PF00145">
    <property type="entry name" value="DNA_methylase"/>
    <property type="match status" value="1"/>
</dbReference>
<protein>
    <submittedName>
        <fullName evidence="5">C-5 cytosine-specific DNA methylase</fullName>
    </submittedName>
</protein>
<evidence type="ECO:0000313" key="6">
    <source>
        <dbReference type="Proteomes" id="UP000316603"/>
    </source>
</evidence>
<evidence type="ECO:0000256" key="2">
    <source>
        <dbReference type="ARBA" id="ARBA00022679"/>
    </source>
</evidence>
<dbReference type="InterPro" id="IPR029063">
    <property type="entry name" value="SAM-dependent_MTases_sf"/>
</dbReference>
<dbReference type="GO" id="GO:0009307">
    <property type="term" value="P:DNA restriction-modification system"/>
    <property type="evidence" value="ECO:0007669"/>
    <property type="project" value="UniProtKB-KW"/>
</dbReference>
<keyword evidence="1 5" id="KW-0489">Methyltransferase</keyword>
<proteinExistence type="predicted"/>
<keyword evidence="3" id="KW-0680">Restriction system</keyword>
<evidence type="ECO:0000256" key="3">
    <source>
        <dbReference type="ARBA" id="ARBA00022747"/>
    </source>
</evidence>
<comment type="caution">
    <text evidence="5">The sequence shown here is derived from an EMBL/GenBank/DDBJ whole genome shotgun (WGS) entry which is preliminary data.</text>
</comment>
<keyword evidence="6" id="KW-1185">Reference proteome</keyword>
<dbReference type="EMBL" id="VIWV01000001">
    <property type="protein sequence ID" value="TWF87851.1"/>
    <property type="molecule type" value="Genomic_DNA"/>
</dbReference>
<sequence length="256" mass="27931">METTTARPPLIGSLCSGYGGLDLGVQTALGGTLAWHAEINPDAARILARHWPGVPNLQDIAAVNWADVPRVCVLTAGFPCQRRLRGRPPGRTQPPHPLGAVAARRPCGRSPPPLLGGDRECPRSPHLARRFPWRRGILPVVSGRRPNPASCAGTWCRSRIPGRSPVRRAVARASCLRRRSPPSSRADLPHRLARRARCSRPRRATSARTAAPSIRRRGRAAATARTWPTRWSGCCPRRRRRTGSRARRTSGTATGT</sequence>